<evidence type="ECO:0000313" key="1">
    <source>
        <dbReference type="EMBL" id="KAG2652245.1"/>
    </source>
</evidence>
<proteinExistence type="predicted"/>
<reference evidence="1" key="1">
    <citation type="submission" date="2020-05" db="EMBL/GenBank/DDBJ databases">
        <title>WGS assembly of Panicum virgatum.</title>
        <authorList>
            <person name="Lovell J.T."/>
            <person name="Jenkins J."/>
            <person name="Shu S."/>
            <person name="Juenger T.E."/>
            <person name="Schmutz J."/>
        </authorList>
    </citation>
    <scope>NUCLEOTIDE SEQUENCE</scope>
    <source>
        <strain evidence="1">AP13</strain>
    </source>
</reference>
<sequence length="174" mass="20107">MSQAGRPRCLPRNFAIIINASCLFVSPCHHQFLTFQWVVMTPINTIYLLPHPAIQRWLGHPFISLQISDLRACGRRPQNRVMIGSPSRIRSRRWSGCSGGTYRHGSAGAIVCTMHISKIIGEFMLGSFRFRISDCIPWLSLGQRHRPYRRPARLAFRTIDRIFHPQQDDRGRRL</sequence>
<dbReference type="Proteomes" id="UP000823388">
    <property type="component" value="Chromosome 1N"/>
</dbReference>
<protein>
    <submittedName>
        <fullName evidence="1">Uncharacterized protein</fullName>
    </submittedName>
</protein>
<accession>A0A8T0WYD2</accession>
<gene>
    <name evidence="1" type="ORF">PVAP13_1NG342319</name>
</gene>
<evidence type="ECO:0000313" key="2">
    <source>
        <dbReference type="Proteomes" id="UP000823388"/>
    </source>
</evidence>
<comment type="caution">
    <text evidence="1">The sequence shown here is derived from an EMBL/GenBank/DDBJ whole genome shotgun (WGS) entry which is preliminary data.</text>
</comment>
<organism evidence="1 2">
    <name type="scientific">Panicum virgatum</name>
    <name type="common">Blackwell switchgrass</name>
    <dbReference type="NCBI Taxonomy" id="38727"/>
    <lineage>
        <taxon>Eukaryota</taxon>
        <taxon>Viridiplantae</taxon>
        <taxon>Streptophyta</taxon>
        <taxon>Embryophyta</taxon>
        <taxon>Tracheophyta</taxon>
        <taxon>Spermatophyta</taxon>
        <taxon>Magnoliopsida</taxon>
        <taxon>Liliopsida</taxon>
        <taxon>Poales</taxon>
        <taxon>Poaceae</taxon>
        <taxon>PACMAD clade</taxon>
        <taxon>Panicoideae</taxon>
        <taxon>Panicodae</taxon>
        <taxon>Paniceae</taxon>
        <taxon>Panicinae</taxon>
        <taxon>Panicum</taxon>
        <taxon>Panicum sect. Hiantes</taxon>
    </lineage>
</organism>
<dbReference type="AlphaFoldDB" id="A0A8T0WYD2"/>
<name>A0A8T0WYD2_PANVG</name>
<dbReference type="EMBL" id="CM029038">
    <property type="protein sequence ID" value="KAG2652245.1"/>
    <property type="molecule type" value="Genomic_DNA"/>
</dbReference>
<keyword evidence="2" id="KW-1185">Reference proteome</keyword>